<dbReference type="AlphaFoldDB" id="A0A409WR49"/>
<dbReference type="GO" id="GO:0005789">
    <property type="term" value="C:endoplasmic reticulum membrane"/>
    <property type="evidence" value="ECO:0007669"/>
    <property type="project" value="TreeGrafter"/>
</dbReference>
<protein>
    <recommendedName>
        <fullName evidence="2">Endoplasmic reticulum vesicle transporter N-terminal domain-containing protein</fullName>
    </recommendedName>
</protein>
<name>A0A409WR49_9AGAR</name>
<sequence length="164" mass="18337">MASTPTSHTNGSGEPSLLDKLDAVAPLAKLDAFPKVPSTYKTRSESRGFMTLFVAFLAFLLILNDVGEFIWGWPDYEFSVDGSKSNYLNINLDMVVAMPCGFLSVDLRDAMGDRLYLSGGLRRDGPSFPWDSVPFSFHARLVSSAYIYKAKHWTRRASRISRRS</sequence>
<dbReference type="PANTHER" id="PTHR10984:SF81">
    <property type="entry name" value="ER-DERIVED VESICLES PROTEIN ERV41"/>
    <property type="match status" value="1"/>
</dbReference>
<organism evidence="3 4">
    <name type="scientific">Gymnopilus dilepis</name>
    <dbReference type="NCBI Taxonomy" id="231916"/>
    <lineage>
        <taxon>Eukaryota</taxon>
        <taxon>Fungi</taxon>
        <taxon>Dikarya</taxon>
        <taxon>Basidiomycota</taxon>
        <taxon>Agaricomycotina</taxon>
        <taxon>Agaricomycetes</taxon>
        <taxon>Agaricomycetidae</taxon>
        <taxon>Agaricales</taxon>
        <taxon>Agaricineae</taxon>
        <taxon>Hymenogastraceae</taxon>
        <taxon>Gymnopilus</taxon>
    </lineage>
</organism>
<dbReference type="GO" id="GO:0030134">
    <property type="term" value="C:COPII-coated ER to Golgi transport vesicle"/>
    <property type="evidence" value="ECO:0007669"/>
    <property type="project" value="TreeGrafter"/>
</dbReference>
<gene>
    <name evidence="3" type="ORF">CVT26_003530</name>
</gene>
<keyword evidence="1" id="KW-0812">Transmembrane</keyword>
<dbReference type="InParanoid" id="A0A409WR49"/>
<dbReference type="GO" id="GO:0000139">
    <property type="term" value="C:Golgi membrane"/>
    <property type="evidence" value="ECO:0007669"/>
    <property type="project" value="TreeGrafter"/>
</dbReference>
<feature type="domain" description="Endoplasmic reticulum vesicle transporter N-terminal" evidence="2">
    <location>
        <begin position="27"/>
        <end position="114"/>
    </location>
</feature>
<keyword evidence="1" id="KW-1133">Transmembrane helix</keyword>
<accession>A0A409WR49</accession>
<reference evidence="3 4" key="1">
    <citation type="journal article" date="2018" name="Evol. Lett.">
        <title>Horizontal gene cluster transfer increased hallucinogenic mushroom diversity.</title>
        <authorList>
            <person name="Reynolds H.T."/>
            <person name="Vijayakumar V."/>
            <person name="Gluck-Thaler E."/>
            <person name="Korotkin H.B."/>
            <person name="Matheny P.B."/>
            <person name="Slot J.C."/>
        </authorList>
    </citation>
    <scope>NUCLEOTIDE SEQUENCE [LARGE SCALE GENOMIC DNA]</scope>
    <source>
        <strain evidence="3 4">SRW20</strain>
    </source>
</reference>
<comment type="caution">
    <text evidence="3">The sequence shown here is derived from an EMBL/GenBank/DDBJ whole genome shotgun (WGS) entry which is preliminary data.</text>
</comment>
<dbReference type="GO" id="GO:0006890">
    <property type="term" value="P:retrograde vesicle-mediated transport, Golgi to endoplasmic reticulum"/>
    <property type="evidence" value="ECO:0007669"/>
    <property type="project" value="TreeGrafter"/>
</dbReference>
<dbReference type="Proteomes" id="UP000284706">
    <property type="component" value="Unassembled WGS sequence"/>
</dbReference>
<evidence type="ECO:0000313" key="3">
    <source>
        <dbReference type="EMBL" id="PPQ80959.1"/>
    </source>
</evidence>
<dbReference type="OrthoDB" id="5541786at2759"/>
<evidence type="ECO:0000313" key="4">
    <source>
        <dbReference type="Proteomes" id="UP000284706"/>
    </source>
</evidence>
<feature type="transmembrane region" description="Helical" evidence="1">
    <location>
        <begin position="87"/>
        <end position="105"/>
    </location>
</feature>
<dbReference type="GO" id="GO:0006888">
    <property type="term" value="P:endoplasmic reticulum to Golgi vesicle-mediated transport"/>
    <property type="evidence" value="ECO:0007669"/>
    <property type="project" value="TreeGrafter"/>
</dbReference>
<dbReference type="STRING" id="231916.A0A409WR49"/>
<proteinExistence type="predicted"/>
<dbReference type="PANTHER" id="PTHR10984">
    <property type="entry name" value="ENDOPLASMIC RETICULUM-GOLGI INTERMEDIATE COMPARTMENT PROTEIN"/>
    <property type="match status" value="1"/>
</dbReference>
<keyword evidence="1" id="KW-0472">Membrane</keyword>
<evidence type="ECO:0000259" key="2">
    <source>
        <dbReference type="Pfam" id="PF13850"/>
    </source>
</evidence>
<dbReference type="InterPro" id="IPR039542">
    <property type="entry name" value="Erv_N"/>
</dbReference>
<feature type="transmembrane region" description="Helical" evidence="1">
    <location>
        <begin position="48"/>
        <end position="67"/>
    </location>
</feature>
<dbReference type="Pfam" id="PF13850">
    <property type="entry name" value="ERGIC_N"/>
    <property type="match status" value="1"/>
</dbReference>
<dbReference type="EMBL" id="NHYE01004914">
    <property type="protein sequence ID" value="PPQ80959.1"/>
    <property type="molecule type" value="Genomic_DNA"/>
</dbReference>
<dbReference type="InterPro" id="IPR045888">
    <property type="entry name" value="Erv"/>
</dbReference>
<evidence type="ECO:0000256" key="1">
    <source>
        <dbReference type="SAM" id="Phobius"/>
    </source>
</evidence>
<keyword evidence="4" id="KW-1185">Reference proteome</keyword>